<protein>
    <submittedName>
        <fullName evidence="2">Uncharacterized protein</fullName>
    </submittedName>
</protein>
<evidence type="ECO:0000313" key="3">
    <source>
        <dbReference type="Proteomes" id="UP001059745"/>
    </source>
</evidence>
<name>A0AB38TUH5_BURGA</name>
<evidence type="ECO:0000256" key="1">
    <source>
        <dbReference type="SAM" id="SignalP"/>
    </source>
</evidence>
<reference evidence="2" key="1">
    <citation type="submission" date="2022-09" db="EMBL/GenBank/DDBJ databases">
        <title>Genomic of Burkholderia gladioli.</title>
        <authorList>
            <person name="Wu H."/>
        </authorList>
    </citation>
    <scope>NUCLEOTIDE SEQUENCE</scope>
    <source>
        <strain evidence="2">ZN-S4</strain>
    </source>
</reference>
<gene>
    <name evidence="2" type="ORF">NYZ96_06965</name>
</gene>
<keyword evidence="1" id="KW-0732">Signal</keyword>
<dbReference type="RefSeq" id="WP_226285024.1">
    <property type="nucleotide sequence ID" value="NZ_CADEPT010000004.1"/>
</dbReference>
<sequence length="144" mass="15715">MTIHPVHPPPAMSRIREFAVLLSIALLASRALAASPAPTASSTSSAPVVMVHFTFYERELPRLRQLEQALRVQIERAQAGELGETELHLDGNDGYLYMYGSDADRLYALVSATLRASRLMRGAEVTQWRGAGSRTFPLHPATGG</sequence>
<proteinExistence type="predicted"/>
<dbReference type="EMBL" id="CP104214">
    <property type="protein sequence ID" value="UWX71484.1"/>
    <property type="molecule type" value="Genomic_DNA"/>
</dbReference>
<feature type="signal peptide" evidence="1">
    <location>
        <begin position="1"/>
        <end position="33"/>
    </location>
</feature>
<dbReference type="AlphaFoldDB" id="A0AB38TUH5"/>
<feature type="chain" id="PRO_5044290364" evidence="1">
    <location>
        <begin position="34"/>
        <end position="144"/>
    </location>
</feature>
<evidence type="ECO:0000313" key="2">
    <source>
        <dbReference type="EMBL" id="UWX71484.1"/>
    </source>
</evidence>
<organism evidence="2 3">
    <name type="scientific">Burkholderia gladioli</name>
    <name type="common">Pseudomonas marginata</name>
    <name type="synonym">Phytomonas marginata</name>
    <dbReference type="NCBI Taxonomy" id="28095"/>
    <lineage>
        <taxon>Bacteria</taxon>
        <taxon>Pseudomonadati</taxon>
        <taxon>Pseudomonadota</taxon>
        <taxon>Betaproteobacteria</taxon>
        <taxon>Burkholderiales</taxon>
        <taxon>Burkholderiaceae</taxon>
        <taxon>Burkholderia</taxon>
    </lineage>
</organism>
<dbReference type="Proteomes" id="UP001059745">
    <property type="component" value="Chromosome 1"/>
</dbReference>
<accession>A0AB38TUH5</accession>